<dbReference type="InterPro" id="IPR036770">
    <property type="entry name" value="Ankyrin_rpt-contain_sf"/>
</dbReference>
<accession>A0A3M6U7T2</accession>
<dbReference type="InterPro" id="IPR002110">
    <property type="entry name" value="Ankyrin_rpt"/>
</dbReference>
<dbReference type="PROSITE" id="PS50088">
    <property type="entry name" value="ANK_REPEAT"/>
    <property type="match status" value="7"/>
</dbReference>
<dbReference type="SMART" id="SM00248">
    <property type="entry name" value="ANK"/>
    <property type="match status" value="7"/>
</dbReference>
<feature type="repeat" description="ANK" evidence="3">
    <location>
        <begin position="269"/>
        <end position="301"/>
    </location>
</feature>
<keyword evidence="5" id="KW-1185">Reference proteome</keyword>
<dbReference type="PANTHER" id="PTHR24188:SF29">
    <property type="entry name" value="GH09064P"/>
    <property type="match status" value="1"/>
</dbReference>
<feature type="repeat" description="ANK" evidence="3">
    <location>
        <begin position="84"/>
        <end position="116"/>
    </location>
</feature>
<dbReference type="STRING" id="46731.A0A3M6U7T2"/>
<name>A0A3M6U7T2_POCDA</name>
<evidence type="ECO:0000256" key="3">
    <source>
        <dbReference type="PROSITE-ProRule" id="PRU00023"/>
    </source>
</evidence>
<dbReference type="PANTHER" id="PTHR24188">
    <property type="entry name" value="ANKYRIN REPEAT PROTEIN"/>
    <property type="match status" value="1"/>
</dbReference>
<evidence type="ECO:0000313" key="4">
    <source>
        <dbReference type="EMBL" id="RMX49762.1"/>
    </source>
</evidence>
<feature type="repeat" description="ANK" evidence="3">
    <location>
        <begin position="150"/>
        <end position="178"/>
    </location>
</feature>
<reference evidence="4 5" key="1">
    <citation type="journal article" date="2018" name="Sci. Rep.">
        <title>Comparative analysis of the Pocillopora damicornis genome highlights role of immune system in coral evolution.</title>
        <authorList>
            <person name="Cunning R."/>
            <person name="Bay R.A."/>
            <person name="Gillette P."/>
            <person name="Baker A.C."/>
            <person name="Traylor-Knowles N."/>
        </authorList>
    </citation>
    <scope>NUCLEOTIDE SEQUENCE [LARGE SCALE GENOMIC DNA]</scope>
    <source>
        <strain evidence="4">RSMAS</strain>
        <tissue evidence="4">Whole animal</tissue>
    </source>
</reference>
<dbReference type="OrthoDB" id="6380347at2759"/>
<organism evidence="4 5">
    <name type="scientific">Pocillopora damicornis</name>
    <name type="common">Cauliflower coral</name>
    <name type="synonym">Millepora damicornis</name>
    <dbReference type="NCBI Taxonomy" id="46731"/>
    <lineage>
        <taxon>Eukaryota</taxon>
        <taxon>Metazoa</taxon>
        <taxon>Cnidaria</taxon>
        <taxon>Anthozoa</taxon>
        <taxon>Hexacorallia</taxon>
        <taxon>Scleractinia</taxon>
        <taxon>Astrocoeniina</taxon>
        <taxon>Pocilloporidae</taxon>
        <taxon>Pocillopora</taxon>
    </lineage>
</organism>
<comment type="caution">
    <text evidence="4">The sequence shown here is derived from an EMBL/GenBank/DDBJ whole genome shotgun (WGS) entry which is preliminary data.</text>
</comment>
<feature type="repeat" description="ANK" evidence="3">
    <location>
        <begin position="309"/>
        <end position="341"/>
    </location>
</feature>
<feature type="repeat" description="ANK" evidence="3">
    <location>
        <begin position="240"/>
        <end position="268"/>
    </location>
</feature>
<sequence>MGNSPCSRREQLEVSPEVLVCRLKRAAYKGSNKHLRELLKAGAPIDGCHKYGKTALHEAVRHGQIRCVEILLNYRANVNISTYDGLTPLHEAAEQGFVDCLAALINHGAEINAATRSQWTALHYAARNGHRDCLEVLLQHGANVNATANGGWRPLHTAVRHGHTTCVELLLRYNAEVDPPLVPSYRVRKTCDSRSALLERSAVSLNCRDFIEVERSCTVSNLHSAPCLLAGRYFFILQVPLHHAAEYGHLACLEALLRQGADVNSKTAEGWTAMHSAALYGRTSCVEALIRYGADVNAKTIYVTQGTSYNDTPLHLAARHSHTMCIKRLIQANANLWTKNCLGLTAERFVTDSRVQNWMENIRCRPRSLQLQCSAAIRNYVKHDKTKNAVKLPLPPHLLRQVLFEQDIKIV</sequence>
<gene>
    <name evidence="4" type="ORF">pdam_00019765</name>
</gene>
<proteinExistence type="predicted"/>
<keyword evidence="1" id="KW-0677">Repeat</keyword>
<protein>
    <submittedName>
        <fullName evidence="4">Uncharacterized protein</fullName>
    </submittedName>
</protein>
<dbReference type="PROSITE" id="PS50297">
    <property type="entry name" value="ANK_REP_REGION"/>
    <property type="match status" value="7"/>
</dbReference>
<evidence type="ECO:0000256" key="1">
    <source>
        <dbReference type="ARBA" id="ARBA00022737"/>
    </source>
</evidence>
<dbReference type="PRINTS" id="PR01415">
    <property type="entry name" value="ANKYRIN"/>
</dbReference>
<evidence type="ECO:0000256" key="2">
    <source>
        <dbReference type="ARBA" id="ARBA00023043"/>
    </source>
</evidence>
<dbReference type="Pfam" id="PF00023">
    <property type="entry name" value="Ank"/>
    <property type="match status" value="1"/>
</dbReference>
<dbReference type="EMBL" id="RCHS01002058">
    <property type="protein sequence ID" value="RMX49762.1"/>
    <property type="molecule type" value="Genomic_DNA"/>
</dbReference>
<feature type="repeat" description="ANK" evidence="3">
    <location>
        <begin position="51"/>
        <end position="83"/>
    </location>
</feature>
<dbReference type="Proteomes" id="UP000275408">
    <property type="component" value="Unassembled WGS sequence"/>
</dbReference>
<dbReference type="Pfam" id="PF12796">
    <property type="entry name" value="Ank_2"/>
    <property type="match status" value="3"/>
</dbReference>
<dbReference type="AlphaFoldDB" id="A0A3M6U7T2"/>
<evidence type="ECO:0000313" key="5">
    <source>
        <dbReference type="Proteomes" id="UP000275408"/>
    </source>
</evidence>
<dbReference type="SUPFAM" id="SSF48403">
    <property type="entry name" value="Ankyrin repeat"/>
    <property type="match status" value="2"/>
</dbReference>
<feature type="repeat" description="ANK" evidence="3">
    <location>
        <begin position="117"/>
        <end position="149"/>
    </location>
</feature>
<dbReference type="Gene3D" id="1.25.40.20">
    <property type="entry name" value="Ankyrin repeat-containing domain"/>
    <property type="match status" value="3"/>
</dbReference>
<keyword evidence="2 3" id="KW-0040">ANK repeat</keyword>